<gene>
    <name evidence="5" type="ORF">ORG12_09925</name>
</gene>
<keyword evidence="6" id="KW-1185">Reference proteome</keyword>
<keyword evidence="5" id="KW-0012">Acyltransferase</keyword>
<evidence type="ECO:0000313" key="6">
    <source>
        <dbReference type="Proteomes" id="UP001207276"/>
    </source>
</evidence>
<dbReference type="PANTHER" id="PTHR23028:SF53">
    <property type="entry name" value="ACYL_TRANSF_3 DOMAIN-CONTAINING PROTEIN"/>
    <property type="match status" value="1"/>
</dbReference>
<dbReference type="InterPro" id="IPR050879">
    <property type="entry name" value="Acyltransferase_3"/>
</dbReference>
<feature type="transmembrane region" description="Helical" evidence="2">
    <location>
        <begin position="392"/>
        <end position="412"/>
    </location>
</feature>
<comment type="caution">
    <text evidence="5">The sequence shown here is derived from an EMBL/GenBank/DDBJ whole genome shotgun (WGS) entry which is preliminary data.</text>
</comment>
<feature type="compositionally biased region" description="Low complexity" evidence="1">
    <location>
        <begin position="293"/>
        <end position="313"/>
    </location>
</feature>
<reference evidence="5 6" key="1">
    <citation type="submission" date="2022-11" db="EMBL/GenBank/DDBJ databases">
        <title>Taxonomy of Curtobacterium flaccumfaciens.</title>
        <authorList>
            <person name="Osdaghi E."/>
            <person name="Taghavi S.M."/>
            <person name="Hamidizade M."/>
            <person name="Abachi H."/>
            <person name="Fazliarab A."/>
            <person name="Baeyen S."/>
            <person name="Portier P."/>
            <person name="Van Vaerenbergh J."/>
            <person name="Jacques M.-A."/>
        </authorList>
    </citation>
    <scope>NUCLEOTIDE SEQUENCE [LARGE SCALE GENOMIC DNA]</scope>
    <source>
        <strain evidence="5 6">LMG 3715</strain>
    </source>
</reference>
<feature type="transmembrane region" description="Helical" evidence="2">
    <location>
        <begin position="147"/>
        <end position="164"/>
    </location>
</feature>
<feature type="transmembrane region" description="Helical" evidence="2">
    <location>
        <begin position="35"/>
        <end position="54"/>
    </location>
</feature>
<sequence length="732" mass="76531">MQTRAFRPDIQGLRGIAVAVVVLDHAFRWPSGGFLGVDVFFVISGFVITAGLLREHGRTGRIRLRAFAARRVRRLAPASLLVILVTTAAAWVLLPTSRFASVAADAVASVLAVQNWRLAAAGTDYFAATAAASPFQHFWSLAVEEQFYLVLPVLLLLLLGRRARRDDRTVGRSARATVVIGGLTVCSLAWAFVAAAVDPASAYFSTATRAWELGVGVLAAIAVHRARSVRPWVAECMVVIGLGAIAASVLLGRESLGMPAPLALVPTLGTALILVAGAEAGAGTGTGTGAEAGTGASSRSRSRSGSGPGPTRTAWAAAPLRWRPLVGLGTVSYSLYLWHWPFIVLLPLFTSLPVGIAVVLALLTSIASYATVETAFRHRGLRATLQEHRLRLQVGALAALTVLTLVTVSGTAERLRPLPPVPAAAPAAGDDTDLAADDSFPALQARADAIAAGLGARSWPDDLTPSAEAISAPGYADSLTKTSSWAPTLGCSVIGADWRADSCTWGAAPGTSVMLTGDSTGAFSAPGWRALAEDPDADVQVRNGAQIGCPFSTTALTSDVDTCAAHNAEVLAELERTTPDVLVVTNRFWDKEDPSLEGITRESYESGVKGIIEAARPHVGRVVVVPATPPGYAPTGSVAGTRGPQDCREGDATARAQMRSLTTLLDDVDETTVLDTTPLWCSFGTCPLLIGNVLTRFDPVHVTPEASQASAPALLDLLRKEDILPGVRPSTP</sequence>
<feature type="domain" description="Acyltransferase 3" evidence="3">
    <location>
        <begin position="9"/>
        <end position="369"/>
    </location>
</feature>
<dbReference type="Pfam" id="PF19040">
    <property type="entry name" value="SGNH"/>
    <property type="match status" value="1"/>
</dbReference>
<feature type="region of interest" description="Disordered" evidence="1">
    <location>
        <begin position="285"/>
        <end position="313"/>
    </location>
</feature>
<accession>A0ABT3S2D1</accession>
<name>A0ABT3S2D1_9MICO</name>
<feature type="transmembrane region" description="Helical" evidence="2">
    <location>
        <begin position="75"/>
        <end position="94"/>
    </location>
</feature>
<dbReference type="InterPro" id="IPR043968">
    <property type="entry name" value="SGNH"/>
</dbReference>
<evidence type="ECO:0000259" key="4">
    <source>
        <dbReference type="Pfam" id="PF19040"/>
    </source>
</evidence>
<keyword evidence="2" id="KW-0472">Membrane</keyword>
<dbReference type="PANTHER" id="PTHR23028">
    <property type="entry name" value="ACETYLTRANSFERASE"/>
    <property type="match status" value="1"/>
</dbReference>
<keyword evidence="2" id="KW-1133">Transmembrane helix</keyword>
<dbReference type="SUPFAM" id="SSF52266">
    <property type="entry name" value="SGNH hydrolase"/>
    <property type="match status" value="1"/>
</dbReference>
<feature type="transmembrane region" description="Helical" evidence="2">
    <location>
        <begin position="352"/>
        <end position="372"/>
    </location>
</feature>
<dbReference type="Proteomes" id="UP001207276">
    <property type="component" value="Unassembled WGS sequence"/>
</dbReference>
<feature type="transmembrane region" description="Helical" evidence="2">
    <location>
        <begin position="203"/>
        <end position="223"/>
    </location>
</feature>
<protein>
    <submittedName>
        <fullName evidence="5">Acyltransferase family protein</fullName>
    </submittedName>
</protein>
<dbReference type="InterPro" id="IPR002656">
    <property type="entry name" value="Acyl_transf_3_dom"/>
</dbReference>
<keyword evidence="2" id="KW-0812">Transmembrane</keyword>
<dbReference type="Pfam" id="PF01757">
    <property type="entry name" value="Acyl_transf_3"/>
    <property type="match status" value="1"/>
</dbReference>
<feature type="transmembrane region" description="Helical" evidence="2">
    <location>
        <begin position="176"/>
        <end position="197"/>
    </location>
</feature>
<evidence type="ECO:0000313" key="5">
    <source>
        <dbReference type="EMBL" id="MCX2848990.1"/>
    </source>
</evidence>
<feature type="transmembrane region" description="Helical" evidence="2">
    <location>
        <begin position="325"/>
        <end position="346"/>
    </location>
</feature>
<evidence type="ECO:0000256" key="2">
    <source>
        <dbReference type="SAM" id="Phobius"/>
    </source>
</evidence>
<keyword evidence="5" id="KW-0808">Transferase</keyword>
<evidence type="ECO:0000256" key="1">
    <source>
        <dbReference type="SAM" id="MobiDB-lite"/>
    </source>
</evidence>
<feature type="transmembrane region" description="Helical" evidence="2">
    <location>
        <begin position="258"/>
        <end position="278"/>
    </location>
</feature>
<feature type="domain" description="SGNH" evidence="4">
    <location>
        <begin position="501"/>
        <end position="714"/>
    </location>
</feature>
<proteinExistence type="predicted"/>
<dbReference type="GO" id="GO:0016746">
    <property type="term" value="F:acyltransferase activity"/>
    <property type="evidence" value="ECO:0007669"/>
    <property type="project" value="UniProtKB-KW"/>
</dbReference>
<feature type="transmembrane region" description="Helical" evidence="2">
    <location>
        <begin position="232"/>
        <end position="252"/>
    </location>
</feature>
<dbReference type="RefSeq" id="WP_214520072.1">
    <property type="nucleotide sequence ID" value="NZ_CP104934.1"/>
</dbReference>
<evidence type="ECO:0000259" key="3">
    <source>
        <dbReference type="Pfam" id="PF01757"/>
    </source>
</evidence>
<organism evidence="5 6">
    <name type="scientific">Curtobacterium poinsettiae</name>
    <dbReference type="NCBI Taxonomy" id="159612"/>
    <lineage>
        <taxon>Bacteria</taxon>
        <taxon>Bacillati</taxon>
        <taxon>Actinomycetota</taxon>
        <taxon>Actinomycetes</taxon>
        <taxon>Micrococcales</taxon>
        <taxon>Microbacteriaceae</taxon>
        <taxon>Curtobacterium</taxon>
    </lineage>
</organism>
<dbReference type="EMBL" id="JAPJDE010000003">
    <property type="protein sequence ID" value="MCX2848990.1"/>
    <property type="molecule type" value="Genomic_DNA"/>
</dbReference>